<name>A0A2M4DE80_ANODA</name>
<keyword evidence="1" id="KW-0732">Signal</keyword>
<evidence type="ECO:0000256" key="1">
    <source>
        <dbReference type="SAM" id="SignalP"/>
    </source>
</evidence>
<protein>
    <submittedName>
        <fullName evidence="2">Putative secreted protein</fullName>
    </submittedName>
</protein>
<accession>A0A2M4DE80</accession>
<reference evidence="2" key="1">
    <citation type="submission" date="2018-01" db="EMBL/GenBank/DDBJ databases">
        <title>An insight into the sialome of Amazonian anophelines.</title>
        <authorList>
            <person name="Ribeiro J.M."/>
            <person name="Scarpassa V."/>
            <person name="Calvo E."/>
        </authorList>
    </citation>
    <scope>NUCLEOTIDE SEQUENCE</scope>
</reference>
<dbReference type="EMBL" id="GGFL01011706">
    <property type="protein sequence ID" value="MBW75884.1"/>
    <property type="molecule type" value="Transcribed_RNA"/>
</dbReference>
<feature type="chain" id="PRO_5014630353" evidence="1">
    <location>
        <begin position="26"/>
        <end position="85"/>
    </location>
</feature>
<organism evidence="2">
    <name type="scientific">Anopheles darlingi</name>
    <name type="common">Mosquito</name>
    <dbReference type="NCBI Taxonomy" id="43151"/>
    <lineage>
        <taxon>Eukaryota</taxon>
        <taxon>Metazoa</taxon>
        <taxon>Ecdysozoa</taxon>
        <taxon>Arthropoda</taxon>
        <taxon>Hexapoda</taxon>
        <taxon>Insecta</taxon>
        <taxon>Pterygota</taxon>
        <taxon>Neoptera</taxon>
        <taxon>Endopterygota</taxon>
        <taxon>Diptera</taxon>
        <taxon>Nematocera</taxon>
        <taxon>Culicoidea</taxon>
        <taxon>Culicidae</taxon>
        <taxon>Anophelinae</taxon>
        <taxon>Anopheles</taxon>
    </lineage>
</organism>
<feature type="signal peptide" evidence="1">
    <location>
        <begin position="1"/>
        <end position="25"/>
    </location>
</feature>
<proteinExistence type="predicted"/>
<evidence type="ECO:0000313" key="2">
    <source>
        <dbReference type="EMBL" id="MBW75884.1"/>
    </source>
</evidence>
<dbReference type="AlphaFoldDB" id="A0A2M4DE80"/>
<sequence length="85" mass="9003">MAMATTTMAPMLILLIRLNTHLSSGRKSFAAYIHPPDALIYRSILGIISPPRPPSVLADFPPTGPCRQTAVVLRSDPSSSTSAGV</sequence>